<dbReference type="Proteomes" id="UP001322277">
    <property type="component" value="Chromosome 2"/>
</dbReference>
<accession>A0AAX4I5K2</accession>
<reference evidence="3" key="1">
    <citation type="journal article" date="2023" name="bioRxiv">
        <title>Complete genome of the Medicago anthracnose fungus, Colletotrichum destructivum, reveals a mini-chromosome-like region within a core chromosome.</title>
        <authorList>
            <person name="Lapalu N."/>
            <person name="Simon A."/>
            <person name="Lu A."/>
            <person name="Plaumann P.-L."/>
            <person name="Amselem J."/>
            <person name="Pigne S."/>
            <person name="Auger A."/>
            <person name="Koch C."/>
            <person name="Dallery J.-F."/>
            <person name="O'Connell R.J."/>
        </authorList>
    </citation>
    <scope>NUCLEOTIDE SEQUENCE [LARGE SCALE GENOMIC DNA]</scope>
    <source>
        <strain evidence="3">CBS 520.97</strain>
    </source>
</reference>
<dbReference type="KEGG" id="cdet:87940168"/>
<dbReference type="EMBL" id="CP137306">
    <property type="protein sequence ID" value="WQF78651.1"/>
    <property type="molecule type" value="Genomic_DNA"/>
</dbReference>
<organism evidence="2 3">
    <name type="scientific">Colletotrichum destructivum</name>
    <dbReference type="NCBI Taxonomy" id="34406"/>
    <lineage>
        <taxon>Eukaryota</taxon>
        <taxon>Fungi</taxon>
        <taxon>Dikarya</taxon>
        <taxon>Ascomycota</taxon>
        <taxon>Pezizomycotina</taxon>
        <taxon>Sordariomycetes</taxon>
        <taxon>Hypocreomycetidae</taxon>
        <taxon>Glomerellales</taxon>
        <taxon>Glomerellaceae</taxon>
        <taxon>Colletotrichum</taxon>
        <taxon>Colletotrichum destructivum species complex</taxon>
    </lineage>
</organism>
<dbReference type="RefSeq" id="XP_062775875.1">
    <property type="nucleotide sequence ID" value="XM_062919824.1"/>
</dbReference>
<gene>
    <name evidence="2" type="ORF">CDEST_03665</name>
</gene>
<evidence type="ECO:0000313" key="2">
    <source>
        <dbReference type="EMBL" id="WQF78651.1"/>
    </source>
</evidence>
<keyword evidence="3" id="KW-1185">Reference proteome</keyword>
<protein>
    <submittedName>
        <fullName evidence="2">Uncharacterized protein</fullName>
    </submittedName>
</protein>
<name>A0AAX4I5K2_9PEZI</name>
<feature type="region of interest" description="Disordered" evidence="1">
    <location>
        <begin position="78"/>
        <end position="103"/>
    </location>
</feature>
<proteinExistence type="predicted"/>
<sequence>MTQPSPEHPQRRRHKCVDLCCWDRIAPGATRPWTLGLMGRRSEFLEINTADSRVPAWRRSQKRMEPPPRAAVFAFPGRRRRRGRPQLVSKGVSGNPTRENEARGERVIGGETHLDLNASTRAGLAIRRKEFSLCRAGLFVVRISASVQIV</sequence>
<evidence type="ECO:0000256" key="1">
    <source>
        <dbReference type="SAM" id="MobiDB-lite"/>
    </source>
</evidence>
<evidence type="ECO:0000313" key="3">
    <source>
        <dbReference type="Proteomes" id="UP001322277"/>
    </source>
</evidence>
<dbReference type="GeneID" id="87940168"/>
<dbReference type="AlphaFoldDB" id="A0AAX4I5K2"/>